<evidence type="ECO:0008006" key="6">
    <source>
        <dbReference type="Google" id="ProtNLM"/>
    </source>
</evidence>
<evidence type="ECO:0000256" key="1">
    <source>
        <dbReference type="SAM" id="MobiDB-lite"/>
    </source>
</evidence>
<proteinExistence type="predicted"/>
<reference evidence="4" key="1">
    <citation type="submission" date="2020-01" db="EMBL/GenBank/DDBJ databases">
        <authorList>
            <consortium name="DOE Joint Genome Institute"/>
            <person name="Haridas S."/>
            <person name="Albert R."/>
            <person name="Binder M."/>
            <person name="Bloem J."/>
            <person name="Labutti K."/>
            <person name="Salamov A."/>
            <person name="Andreopoulos B."/>
            <person name="Baker S.E."/>
            <person name="Barry K."/>
            <person name="Bills G."/>
            <person name="Bluhm B.H."/>
            <person name="Cannon C."/>
            <person name="Castanera R."/>
            <person name="Culley D.E."/>
            <person name="Daum C."/>
            <person name="Ezra D."/>
            <person name="Gonzalez J.B."/>
            <person name="Henrissat B."/>
            <person name="Kuo A."/>
            <person name="Liang C."/>
            <person name="Lipzen A."/>
            <person name="Lutzoni F."/>
            <person name="Magnuson J."/>
            <person name="Mondo S."/>
            <person name="Nolan M."/>
            <person name="Ohm R."/>
            <person name="Pangilinan J."/>
            <person name="Park H.-J."/>
            <person name="Ramirez L."/>
            <person name="Alfaro M."/>
            <person name="Sun H."/>
            <person name="Tritt A."/>
            <person name="Yoshinaga Y."/>
            <person name="Zwiers L.-H."/>
            <person name="Turgeon B.G."/>
            <person name="Goodwin S.B."/>
            <person name="Spatafora J.W."/>
            <person name="Crous P.W."/>
            <person name="Grigoriev I.V."/>
        </authorList>
    </citation>
    <scope>NUCLEOTIDE SEQUENCE</scope>
    <source>
        <strain evidence="4">IPT5</strain>
    </source>
</reference>
<feature type="region of interest" description="Disordered" evidence="1">
    <location>
        <begin position="175"/>
        <end position="257"/>
    </location>
</feature>
<dbReference type="EMBL" id="MU006356">
    <property type="protein sequence ID" value="KAF2845009.1"/>
    <property type="molecule type" value="Genomic_DNA"/>
</dbReference>
<name>A0A6A7AS30_9PLEO</name>
<dbReference type="Proteomes" id="UP000799423">
    <property type="component" value="Unassembled WGS sequence"/>
</dbReference>
<sequence>MNIDLLLNSGSESPISLKCSASAASSSDAAPTTCTTTDSACTQSAPLTAETPAKKSFVWTIEEDNLMIKFRGQGMKWNDIAEHLPGRSHTSCRQRYQNHLEQRTDWDQEEKNIFSSVYNRIKERMWQEAATELGIPWRLAERMHWELGEKEMDARANGQFSSVGGASLLQSRTRSLQLPASNQRDIASKTSNMGRESCQRGKREGEKPSYGEPYPKKRRDEEAEGPFRPDSDACSQGIRTSDRLSHLRSTASVHSLK</sequence>
<feature type="domain" description="Myb-like" evidence="2">
    <location>
        <begin position="51"/>
        <end position="100"/>
    </location>
</feature>
<dbReference type="PROSITE" id="PS51294">
    <property type="entry name" value="HTH_MYB"/>
    <property type="match status" value="1"/>
</dbReference>
<dbReference type="PROSITE" id="PS50090">
    <property type="entry name" value="MYB_LIKE"/>
    <property type="match status" value="1"/>
</dbReference>
<dbReference type="InterPro" id="IPR009057">
    <property type="entry name" value="Homeodomain-like_sf"/>
</dbReference>
<feature type="compositionally biased region" description="Polar residues" evidence="1">
    <location>
        <begin position="247"/>
        <end position="257"/>
    </location>
</feature>
<dbReference type="Pfam" id="PF00249">
    <property type="entry name" value="Myb_DNA-binding"/>
    <property type="match status" value="1"/>
</dbReference>
<feature type="compositionally biased region" description="Basic and acidic residues" evidence="1">
    <location>
        <begin position="197"/>
        <end position="231"/>
    </location>
</feature>
<accession>A0A6A7AS30</accession>
<organism evidence="4 5">
    <name type="scientific">Plenodomus tracheiphilus IPT5</name>
    <dbReference type="NCBI Taxonomy" id="1408161"/>
    <lineage>
        <taxon>Eukaryota</taxon>
        <taxon>Fungi</taxon>
        <taxon>Dikarya</taxon>
        <taxon>Ascomycota</taxon>
        <taxon>Pezizomycotina</taxon>
        <taxon>Dothideomycetes</taxon>
        <taxon>Pleosporomycetidae</taxon>
        <taxon>Pleosporales</taxon>
        <taxon>Pleosporineae</taxon>
        <taxon>Leptosphaeriaceae</taxon>
        <taxon>Plenodomus</taxon>
    </lineage>
</organism>
<dbReference type="SUPFAM" id="SSF46689">
    <property type="entry name" value="Homeodomain-like"/>
    <property type="match status" value="1"/>
</dbReference>
<feature type="domain" description="HTH myb-type" evidence="3">
    <location>
        <begin position="51"/>
        <end position="104"/>
    </location>
</feature>
<dbReference type="InterPro" id="IPR001005">
    <property type="entry name" value="SANT/Myb"/>
</dbReference>
<dbReference type="OrthoDB" id="2350934at2759"/>
<feature type="compositionally biased region" description="Polar residues" evidence="1">
    <location>
        <begin position="179"/>
        <end position="194"/>
    </location>
</feature>
<evidence type="ECO:0000313" key="5">
    <source>
        <dbReference type="Proteomes" id="UP000799423"/>
    </source>
</evidence>
<dbReference type="Gene3D" id="1.10.10.60">
    <property type="entry name" value="Homeodomain-like"/>
    <property type="match status" value="1"/>
</dbReference>
<dbReference type="CDD" id="cd00167">
    <property type="entry name" value="SANT"/>
    <property type="match status" value="1"/>
</dbReference>
<evidence type="ECO:0000259" key="2">
    <source>
        <dbReference type="PROSITE" id="PS50090"/>
    </source>
</evidence>
<gene>
    <name evidence="4" type="ORF">T440DRAFT_511846</name>
</gene>
<dbReference type="AlphaFoldDB" id="A0A6A7AS30"/>
<keyword evidence="5" id="KW-1185">Reference proteome</keyword>
<protein>
    <recommendedName>
        <fullName evidence="6">Myb-like domain-containing protein</fullName>
    </recommendedName>
</protein>
<evidence type="ECO:0000313" key="4">
    <source>
        <dbReference type="EMBL" id="KAF2845009.1"/>
    </source>
</evidence>
<dbReference type="InterPro" id="IPR017930">
    <property type="entry name" value="Myb_dom"/>
</dbReference>
<evidence type="ECO:0000259" key="3">
    <source>
        <dbReference type="PROSITE" id="PS51294"/>
    </source>
</evidence>